<protein>
    <submittedName>
        <fullName evidence="1">Uncharacterized protein</fullName>
    </submittedName>
</protein>
<gene>
    <name evidence="1" type="ORF">RhiirC2_798909</name>
</gene>
<accession>A0A2N1M5U1</accession>
<dbReference type="VEuPathDB" id="FungiDB:RhiirFUN_004512"/>
<evidence type="ECO:0000313" key="1">
    <source>
        <dbReference type="EMBL" id="PKK56978.1"/>
    </source>
</evidence>
<organism evidence="1 2">
    <name type="scientific">Rhizophagus irregularis</name>
    <dbReference type="NCBI Taxonomy" id="588596"/>
    <lineage>
        <taxon>Eukaryota</taxon>
        <taxon>Fungi</taxon>
        <taxon>Fungi incertae sedis</taxon>
        <taxon>Mucoromycota</taxon>
        <taxon>Glomeromycotina</taxon>
        <taxon>Glomeromycetes</taxon>
        <taxon>Glomerales</taxon>
        <taxon>Glomeraceae</taxon>
        <taxon>Rhizophagus</taxon>
    </lineage>
</organism>
<proteinExistence type="predicted"/>
<feature type="non-terminal residue" evidence="1">
    <location>
        <position position="162"/>
    </location>
</feature>
<dbReference type="EMBL" id="LLXL01004895">
    <property type="protein sequence ID" value="PKK56978.1"/>
    <property type="molecule type" value="Genomic_DNA"/>
</dbReference>
<dbReference type="Proteomes" id="UP000233469">
    <property type="component" value="Unassembled WGS sequence"/>
</dbReference>
<dbReference type="VEuPathDB" id="FungiDB:FUN_003943"/>
<comment type="caution">
    <text evidence="1">The sequence shown here is derived from an EMBL/GenBank/DDBJ whole genome shotgun (WGS) entry which is preliminary data.</text>
</comment>
<evidence type="ECO:0000313" key="2">
    <source>
        <dbReference type="Proteomes" id="UP000233469"/>
    </source>
</evidence>
<sequence>MKKKYLKLRNAISKPIIGRVLDNPNEDKIRIEHWIQDLKNDQISLLVQLPILKKCGGCEVKTNHCKSEIKEVRCITDINIENCVKINANSIQNDRYIADMAIYEALAQAECKYYRKMSMNECIIEKVNGLFKYIHPSDYRNVLIEIANSLMQETDIEIYTDG</sequence>
<dbReference type="AlphaFoldDB" id="A0A2N1M5U1"/>
<reference evidence="1 2" key="2">
    <citation type="submission" date="2017-10" db="EMBL/GenBank/DDBJ databases">
        <title>Extensive intraspecific genome diversity in a model arbuscular mycorrhizal fungus.</title>
        <authorList>
            <person name="Chen E.C.H."/>
            <person name="Morin E."/>
            <person name="Baudet D."/>
            <person name="Noel J."/>
            <person name="Ndikumana S."/>
            <person name="Charron P."/>
            <person name="St-Onge C."/>
            <person name="Giorgi J."/>
            <person name="Grigoriev I.V."/>
            <person name="Roux C."/>
            <person name="Martin F.M."/>
            <person name="Corradi N."/>
        </authorList>
    </citation>
    <scope>NUCLEOTIDE SEQUENCE [LARGE SCALE GENOMIC DNA]</scope>
    <source>
        <strain evidence="1 2">C2</strain>
    </source>
</reference>
<name>A0A2N1M5U1_9GLOM</name>
<reference evidence="1 2" key="1">
    <citation type="submission" date="2016-04" db="EMBL/GenBank/DDBJ databases">
        <title>Genome analyses suggest a sexual origin of heterokaryosis in a supposedly ancient asexual fungus.</title>
        <authorList>
            <person name="Ropars J."/>
            <person name="Sedzielewska K."/>
            <person name="Noel J."/>
            <person name="Charron P."/>
            <person name="Farinelli L."/>
            <person name="Marton T."/>
            <person name="Kruger M."/>
            <person name="Pelin A."/>
            <person name="Brachmann A."/>
            <person name="Corradi N."/>
        </authorList>
    </citation>
    <scope>NUCLEOTIDE SEQUENCE [LARGE SCALE GENOMIC DNA]</scope>
    <source>
        <strain evidence="1 2">C2</strain>
    </source>
</reference>